<dbReference type="KEGG" id="amim:MIM_c17170"/>
<dbReference type="PROSITE" id="PS51186">
    <property type="entry name" value="GNAT"/>
    <property type="match status" value="1"/>
</dbReference>
<dbReference type="PATRIC" id="fig|1247726.3.peg.1890"/>
<protein>
    <submittedName>
        <fullName evidence="2">Putative acetyltransferase</fullName>
    </submittedName>
</protein>
<evidence type="ECO:0000313" key="3">
    <source>
        <dbReference type="Proteomes" id="UP000019095"/>
    </source>
</evidence>
<dbReference type="EMBL" id="CP003915">
    <property type="protein sequence ID" value="AHG63799.1"/>
    <property type="molecule type" value="Genomic_DNA"/>
</dbReference>
<dbReference type="GO" id="GO:0016747">
    <property type="term" value="F:acyltransferase activity, transferring groups other than amino-acyl groups"/>
    <property type="evidence" value="ECO:0007669"/>
    <property type="project" value="InterPro"/>
</dbReference>
<keyword evidence="2" id="KW-0808">Transferase</keyword>
<dbReference type="RefSeq" id="WP_187329594.1">
    <property type="nucleotide sequence ID" value="NZ_CP003915.1"/>
</dbReference>
<dbReference type="Proteomes" id="UP000019095">
    <property type="component" value="Chromosome"/>
</dbReference>
<organism evidence="2 3">
    <name type="scientific">Advenella mimigardefordensis (strain DSM 17166 / LMG 22922 / DPN7)</name>
    <dbReference type="NCBI Taxonomy" id="1247726"/>
    <lineage>
        <taxon>Bacteria</taxon>
        <taxon>Pseudomonadati</taxon>
        <taxon>Pseudomonadota</taxon>
        <taxon>Betaproteobacteria</taxon>
        <taxon>Burkholderiales</taxon>
        <taxon>Alcaligenaceae</taxon>
    </lineage>
</organism>
<accession>W0PAD2</accession>
<reference evidence="2 3" key="1">
    <citation type="journal article" date="2014" name="Microbiology">
        <title>Unravelling the complete genome sequence of Advenella mimigardefordensis strain DPN7T and novel insights in the catabolism of the xenobiotic polythioester precursor 3,3'-dithiodipropionate.</title>
        <authorList>
            <person name="Wubbeler J.H."/>
            <person name="Hiessl S."/>
            <person name="Schuldes J."/>
            <person name="Thurmer A."/>
            <person name="Daniel R."/>
            <person name="Steinbuchel A."/>
        </authorList>
    </citation>
    <scope>NUCLEOTIDE SEQUENCE [LARGE SCALE GENOMIC DNA]</scope>
    <source>
        <strain evidence="3">DSM 17166 / LMG 22922 / DPN7</strain>
    </source>
</reference>
<name>W0PAD2_ADVMD</name>
<feature type="domain" description="N-acetyltransferase" evidence="1">
    <location>
        <begin position="4"/>
        <end position="153"/>
    </location>
</feature>
<gene>
    <name evidence="2" type="ORF">MIM_c17170</name>
</gene>
<dbReference type="eggNOG" id="COG3153">
    <property type="taxonomic scope" value="Bacteria"/>
</dbReference>
<dbReference type="PANTHER" id="PTHR43617:SF2">
    <property type="entry name" value="UPF0039 PROTEIN SLL0451"/>
    <property type="match status" value="1"/>
</dbReference>
<dbReference type="Pfam" id="PF00583">
    <property type="entry name" value="Acetyltransf_1"/>
    <property type="match status" value="1"/>
</dbReference>
<keyword evidence="3" id="KW-1185">Reference proteome</keyword>
<proteinExistence type="predicted"/>
<dbReference type="InterPro" id="IPR000182">
    <property type="entry name" value="GNAT_dom"/>
</dbReference>
<evidence type="ECO:0000313" key="2">
    <source>
        <dbReference type="EMBL" id="AHG63799.1"/>
    </source>
</evidence>
<sequence length="169" mass="18163">MLNIVVRSEQPGDLGAISLVTRTAFEPEAFSSHTEQFIVDALRRAGQLTVSLVADNAGAIVGHIAFSPINVSSGEQGWYGLGPVSVLPQWQGQGVGTRLIRSGLEQLQSMGARGCVVLGDPDFYCRFGFKNSESLVYTDAPARYFQAMAFVGEVATGQVQFQKAFEATQ</sequence>
<dbReference type="InterPro" id="IPR050276">
    <property type="entry name" value="MshD_Acetyltransferase"/>
</dbReference>
<dbReference type="AlphaFoldDB" id="W0PAD2"/>
<dbReference type="InterPro" id="IPR016181">
    <property type="entry name" value="Acyl_CoA_acyltransferase"/>
</dbReference>
<dbReference type="PANTHER" id="PTHR43617">
    <property type="entry name" value="L-AMINO ACID N-ACETYLTRANSFERASE"/>
    <property type="match status" value="1"/>
</dbReference>
<dbReference type="STRING" id="1247726.MIM_c17170"/>
<dbReference type="SUPFAM" id="SSF55729">
    <property type="entry name" value="Acyl-CoA N-acyltransferases (Nat)"/>
    <property type="match status" value="1"/>
</dbReference>
<dbReference type="Gene3D" id="3.40.630.30">
    <property type="match status" value="1"/>
</dbReference>
<evidence type="ECO:0000259" key="1">
    <source>
        <dbReference type="PROSITE" id="PS51186"/>
    </source>
</evidence>
<dbReference type="HOGENOM" id="CLU_081840_2_0_4"/>
<dbReference type="CDD" id="cd04301">
    <property type="entry name" value="NAT_SF"/>
    <property type="match status" value="1"/>
</dbReference>